<evidence type="ECO:0000313" key="2">
    <source>
        <dbReference type="EMBL" id="RNI34072.1"/>
    </source>
</evidence>
<feature type="signal peptide" evidence="1">
    <location>
        <begin position="1"/>
        <end position="18"/>
    </location>
</feature>
<evidence type="ECO:0000313" key="3">
    <source>
        <dbReference type="Proteomes" id="UP000267223"/>
    </source>
</evidence>
<gene>
    <name evidence="2" type="ORF">EFY79_17355</name>
</gene>
<proteinExistence type="predicted"/>
<comment type="caution">
    <text evidence="2">The sequence shown here is derived from an EMBL/GenBank/DDBJ whole genome shotgun (WGS) entry which is preliminary data.</text>
</comment>
<sequence length="243" mass="27333">MQKLSFFILLFINSHVFAQNLPARENKVADNHNKSSNTFFTSPAAVKVNVFAPLLGYSQLSLEKPVRQRRNIQLGLGIIGAGMNLSIQGRPMFLFYDGYSYHHPGMRNQFGGFIELGYKFIKPVHANKKLPVNYYWGNAFGGSYLKPSIVAGAYSFNQFSHDRTYRIVRRHHSFAALMLDAGHQWQFNGRILLEMYLGGGAEIDNVKDGDDLYGHPFVLAVAKDNPSVNFACTAGIRLGYVFK</sequence>
<evidence type="ECO:0000256" key="1">
    <source>
        <dbReference type="SAM" id="SignalP"/>
    </source>
</evidence>
<feature type="chain" id="PRO_5018057506" description="DUF3575 domain-containing protein" evidence="1">
    <location>
        <begin position="19"/>
        <end position="243"/>
    </location>
</feature>
<protein>
    <recommendedName>
        <fullName evidence="4">DUF3575 domain-containing protein</fullName>
    </recommendedName>
</protein>
<keyword evidence="1" id="KW-0732">Signal</keyword>
<dbReference type="Proteomes" id="UP000267223">
    <property type="component" value="Unassembled WGS sequence"/>
</dbReference>
<dbReference type="AlphaFoldDB" id="A0A3M9N8B5"/>
<evidence type="ECO:0008006" key="4">
    <source>
        <dbReference type="Google" id="ProtNLM"/>
    </source>
</evidence>
<keyword evidence="3" id="KW-1185">Reference proteome</keyword>
<accession>A0A3M9N8B5</accession>
<name>A0A3M9N8B5_9BACT</name>
<dbReference type="EMBL" id="RJJR01000015">
    <property type="protein sequence ID" value="RNI34072.1"/>
    <property type="molecule type" value="Genomic_DNA"/>
</dbReference>
<dbReference type="RefSeq" id="WP_123122011.1">
    <property type="nucleotide sequence ID" value="NZ_RJJR01000015.1"/>
</dbReference>
<organism evidence="2 3">
    <name type="scientific">Hanamia caeni</name>
    <dbReference type="NCBI Taxonomy" id="2294116"/>
    <lineage>
        <taxon>Bacteria</taxon>
        <taxon>Pseudomonadati</taxon>
        <taxon>Bacteroidota</taxon>
        <taxon>Chitinophagia</taxon>
        <taxon>Chitinophagales</taxon>
        <taxon>Chitinophagaceae</taxon>
        <taxon>Hanamia</taxon>
    </lineage>
</organism>
<reference evidence="2 3" key="1">
    <citation type="submission" date="2018-11" db="EMBL/GenBank/DDBJ databases">
        <title>Draft genome sequence of Ferruginibacter sp. BO-59.</title>
        <authorList>
            <person name="Im W.T."/>
        </authorList>
    </citation>
    <scope>NUCLEOTIDE SEQUENCE [LARGE SCALE GENOMIC DNA]</scope>
    <source>
        <strain evidence="2 3">BO-59</strain>
    </source>
</reference>